<proteinExistence type="inferred from homology"/>
<evidence type="ECO:0000256" key="3">
    <source>
        <dbReference type="PIRSR" id="PIRSR000105-1"/>
    </source>
</evidence>
<dbReference type="GO" id="GO:0070403">
    <property type="term" value="F:NAD+ binding"/>
    <property type="evidence" value="ECO:0007669"/>
    <property type="project" value="InterPro"/>
</dbReference>
<accession>A0A1M7PBX4</accession>
<dbReference type="InterPro" id="IPR006180">
    <property type="entry name" value="3-OHacyl-CoA_DH_CS"/>
</dbReference>
<keyword evidence="2" id="KW-0560">Oxidoreductase</keyword>
<dbReference type="PANTHER" id="PTHR48075">
    <property type="entry name" value="3-HYDROXYACYL-COA DEHYDROGENASE FAMILY PROTEIN"/>
    <property type="match status" value="1"/>
</dbReference>
<dbReference type="OrthoDB" id="9771883at2"/>
<dbReference type="PROSITE" id="PS00067">
    <property type="entry name" value="3HCDH"/>
    <property type="match status" value="1"/>
</dbReference>
<dbReference type="RefSeq" id="WP_073095147.1">
    <property type="nucleotide sequence ID" value="NZ_FRCY01000008.1"/>
</dbReference>
<dbReference type="PANTHER" id="PTHR48075:SF5">
    <property type="entry name" value="3-HYDROXYBUTYRYL-COA DEHYDROGENASE"/>
    <property type="match status" value="1"/>
</dbReference>
<dbReference type="SUPFAM" id="SSF51735">
    <property type="entry name" value="NAD(P)-binding Rossmann-fold domains"/>
    <property type="match status" value="1"/>
</dbReference>
<dbReference type="InterPro" id="IPR008927">
    <property type="entry name" value="6-PGluconate_DH-like_C_sf"/>
</dbReference>
<evidence type="ECO:0000313" key="7">
    <source>
        <dbReference type="Proteomes" id="UP000184513"/>
    </source>
</evidence>
<evidence type="ECO:0000256" key="1">
    <source>
        <dbReference type="ARBA" id="ARBA00009463"/>
    </source>
</evidence>
<evidence type="ECO:0000259" key="5">
    <source>
        <dbReference type="Pfam" id="PF02737"/>
    </source>
</evidence>
<dbReference type="AlphaFoldDB" id="A0A1M7PBX4"/>
<protein>
    <submittedName>
        <fullName evidence="6">3-hydroxybutyryl-CoA dehydrogenase</fullName>
    </submittedName>
</protein>
<evidence type="ECO:0000256" key="2">
    <source>
        <dbReference type="ARBA" id="ARBA00023002"/>
    </source>
</evidence>
<keyword evidence="7" id="KW-1185">Reference proteome</keyword>
<evidence type="ECO:0000259" key="4">
    <source>
        <dbReference type="Pfam" id="PF00725"/>
    </source>
</evidence>
<dbReference type="Pfam" id="PF00725">
    <property type="entry name" value="3HCDH"/>
    <property type="match status" value="1"/>
</dbReference>
<dbReference type="InterPro" id="IPR006176">
    <property type="entry name" value="3-OHacyl-CoA_DH_NAD-bd"/>
</dbReference>
<sequence>MRPKIDVSEIETGVVGLGMMGTSIAVALCIAGHPVKAVAPIAHELENARKSIARQLQHADASGLLQQPISFYMNRIRLSEDYFVFQNCRLVLECVIEDKAAKARVYRKIAAATGTDTVISSNTSAIPVSDLQEMVPEPGRFLGIHWAEPAYMTRFMEITKGIRTEDRYADWVYQLAHQWGKEPTFLQKDIRGFVTNRLMYAVYREIFHLVAKGETTIADADKAFRYDAGSWMTYMGIFERMEQQGLSDFSKIFQRIFPKLDNSTEVPQLMQEMVKTKVKGVQQARGLYTYTREEAAAWEKSFAEFNKEIYQLADQYQKIKNE</sequence>
<feature type="domain" description="3-hydroxyacyl-CoA dehydrogenase NAD binding" evidence="5">
    <location>
        <begin position="13"/>
        <end position="188"/>
    </location>
</feature>
<name>A0A1M7PBX4_9BACT</name>
<dbReference type="STRING" id="388280.SAMN04488057_1084"/>
<dbReference type="GO" id="GO:0006631">
    <property type="term" value="P:fatty acid metabolic process"/>
    <property type="evidence" value="ECO:0007669"/>
    <property type="project" value="InterPro"/>
</dbReference>
<dbReference type="InterPro" id="IPR022694">
    <property type="entry name" value="3-OHacyl-CoA_DH"/>
</dbReference>
<dbReference type="InterPro" id="IPR006108">
    <property type="entry name" value="3HC_DH_C"/>
</dbReference>
<dbReference type="EMBL" id="FRCY01000008">
    <property type="protein sequence ID" value="SHN14380.1"/>
    <property type="molecule type" value="Genomic_DNA"/>
</dbReference>
<dbReference type="Gene3D" id="1.10.1040.10">
    <property type="entry name" value="N-(1-d-carboxylethyl)-l-norvaline Dehydrogenase, domain 2"/>
    <property type="match status" value="1"/>
</dbReference>
<dbReference type="Gene3D" id="3.40.50.720">
    <property type="entry name" value="NAD(P)-binding Rossmann-like Domain"/>
    <property type="match status" value="1"/>
</dbReference>
<dbReference type="PIRSF" id="PIRSF000105">
    <property type="entry name" value="HCDH"/>
    <property type="match status" value="1"/>
</dbReference>
<reference evidence="6 7" key="1">
    <citation type="submission" date="2016-11" db="EMBL/GenBank/DDBJ databases">
        <authorList>
            <person name="Jaros S."/>
            <person name="Januszkiewicz K."/>
            <person name="Wedrychowicz H."/>
        </authorList>
    </citation>
    <scope>NUCLEOTIDE SEQUENCE [LARGE SCALE GENOMIC DNA]</scope>
    <source>
        <strain evidence="6 7">CGMCC 1.6102</strain>
    </source>
</reference>
<organism evidence="6 7">
    <name type="scientific">Cyclobacterium lianum</name>
    <dbReference type="NCBI Taxonomy" id="388280"/>
    <lineage>
        <taxon>Bacteria</taxon>
        <taxon>Pseudomonadati</taxon>
        <taxon>Bacteroidota</taxon>
        <taxon>Cytophagia</taxon>
        <taxon>Cytophagales</taxon>
        <taxon>Cyclobacteriaceae</taxon>
        <taxon>Cyclobacterium</taxon>
    </lineage>
</organism>
<comment type="similarity">
    <text evidence="1">Belongs to the 3-hydroxyacyl-CoA dehydrogenase family.</text>
</comment>
<dbReference type="Proteomes" id="UP000184513">
    <property type="component" value="Unassembled WGS sequence"/>
</dbReference>
<evidence type="ECO:0000313" key="6">
    <source>
        <dbReference type="EMBL" id="SHN14380.1"/>
    </source>
</evidence>
<dbReference type="InterPro" id="IPR036291">
    <property type="entry name" value="NAD(P)-bd_dom_sf"/>
</dbReference>
<feature type="site" description="Important for catalytic activity" evidence="3">
    <location>
        <position position="145"/>
    </location>
</feature>
<feature type="domain" description="3-hydroxyacyl-CoA dehydrogenase C-terminal" evidence="4">
    <location>
        <begin position="192"/>
        <end position="290"/>
    </location>
</feature>
<dbReference type="GO" id="GO:0016616">
    <property type="term" value="F:oxidoreductase activity, acting on the CH-OH group of donors, NAD or NADP as acceptor"/>
    <property type="evidence" value="ECO:0007669"/>
    <property type="project" value="InterPro"/>
</dbReference>
<dbReference type="InterPro" id="IPR013328">
    <property type="entry name" value="6PGD_dom2"/>
</dbReference>
<dbReference type="SUPFAM" id="SSF48179">
    <property type="entry name" value="6-phosphogluconate dehydrogenase C-terminal domain-like"/>
    <property type="match status" value="1"/>
</dbReference>
<gene>
    <name evidence="6" type="ORF">SAMN04488057_1084</name>
</gene>
<dbReference type="Pfam" id="PF02737">
    <property type="entry name" value="3HCDH_N"/>
    <property type="match status" value="1"/>
</dbReference>